<sequence length="110" mass="12792">MEPVSIKFNRVYYFAPESQLSPTISKVRKISTYVNIDFEFNTIKIVTYYSNPPKESTYTIKSIDNSNSSLYKFVCRASNYAEVIIEVDLSDLTVTRKVTHNGILHKYYNE</sequence>
<evidence type="ECO:0000313" key="1">
    <source>
        <dbReference type="EMBL" id="RFC54044.1"/>
    </source>
</evidence>
<reference evidence="1 2" key="1">
    <citation type="submission" date="2018-08" db="EMBL/GenBank/DDBJ databases">
        <title>The draft genome squence of Brumimicrobium sp. N62.</title>
        <authorList>
            <person name="Du Z.-J."/>
            <person name="Luo H.-R."/>
        </authorList>
    </citation>
    <scope>NUCLEOTIDE SEQUENCE [LARGE SCALE GENOMIC DNA]</scope>
    <source>
        <strain evidence="1 2">N62</strain>
    </source>
</reference>
<keyword evidence="2" id="KW-1185">Reference proteome</keyword>
<evidence type="ECO:0000313" key="2">
    <source>
        <dbReference type="Proteomes" id="UP000257127"/>
    </source>
</evidence>
<name>A0A3E1EWV6_9FLAO</name>
<protein>
    <submittedName>
        <fullName evidence="1">Uncharacterized protein</fullName>
    </submittedName>
</protein>
<proteinExistence type="predicted"/>
<dbReference type="Proteomes" id="UP000257127">
    <property type="component" value="Unassembled WGS sequence"/>
</dbReference>
<gene>
    <name evidence="1" type="ORF">DXU93_10925</name>
</gene>
<dbReference type="AlphaFoldDB" id="A0A3E1EWV6"/>
<accession>A0A3E1EWV6</accession>
<organism evidence="1 2">
    <name type="scientific">Brumimicrobium aurantiacum</name>
    <dbReference type="NCBI Taxonomy" id="1737063"/>
    <lineage>
        <taxon>Bacteria</taxon>
        <taxon>Pseudomonadati</taxon>
        <taxon>Bacteroidota</taxon>
        <taxon>Flavobacteriia</taxon>
        <taxon>Flavobacteriales</taxon>
        <taxon>Crocinitomicaceae</taxon>
        <taxon>Brumimicrobium</taxon>
    </lineage>
</organism>
<dbReference type="EMBL" id="QURB01000006">
    <property type="protein sequence ID" value="RFC54044.1"/>
    <property type="molecule type" value="Genomic_DNA"/>
</dbReference>
<comment type="caution">
    <text evidence="1">The sequence shown here is derived from an EMBL/GenBank/DDBJ whole genome shotgun (WGS) entry which is preliminary data.</text>
</comment>